<gene>
    <name evidence="13" type="ORF">FFLO_00206</name>
</gene>
<comment type="cofactor">
    <cofactor evidence="1 9">
        <name>pyridoxal 5'-phosphate</name>
        <dbReference type="ChEBI" id="CHEBI:597326"/>
    </cofactor>
</comment>
<dbReference type="FunFam" id="3.40.50.1100:FF:000024">
    <property type="entry name" value="Probable threonine synthase"/>
    <property type="match status" value="1"/>
</dbReference>
<evidence type="ECO:0000256" key="5">
    <source>
        <dbReference type="ARBA" id="ARBA00022605"/>
    </source>
</evidence>
<name>A0A8K0JRZ3_9TREE</name>
<dbReference type="EC" id="4.2.3.1" evidence="4"/>
<comment type="caution">
    <text evidence="13">The sequence shown here is derived from an EMBL/GenBank/DDBJ whole genome shotgun (WGS) entry which is preliminary data.</text>
</comment>
<dbReference type="GO" id="GO:0004795">
    <property type="term" value="F:threonine synthase activity"/>
    <property type="evidence" value="ECO:0007669"/>
    <property type="project" value="UniProtKB-EC"/>
</dbReference>
<evidence type="ECO:0000259" key="11">
    <source>
        <dbReference type="Pfam" id="PF00291"/>
    </source>
</evidence>
<feature type="region of interest" description="Disordered" evidence="10">
    <location>
        <begin position="316"/>
        <end position="349"/>
    </location>
</feature>
<dbReference type="Pfam" id="PF00291">
    <property type="entry name" value="PALP"/>
    <property type="match status" value="1"/>
</dbReference>
<dbReference type="OrthoDB" id="5203861at2759"/>
<dbReference type="InterPro" id="IPR037158">
    <property type="entry name" value="Thr_synth_N_sf"/>
</dbReference>
<dbReference type="Proteomes" id="UP000812966">
    <property type="component" value="Unassembled WGS sequence"/>
</dbReference>
<dbReference type="Pfam" id="PF24857">
    <property type="entry name" value="THR4_C"/>
    <property type="match status" value="1"/>
</dbReference>
<feature type="compositionally biased region" description="Polar residues" evidence="10">
    <location>
        <begin position="333"/>
        <end position="346"/>
    </location>
</feature>
<dbReference type="InterPro" id="IPR036052">
    <property type="entry name" value="TrpB-like_PALP_sf"/>
</dbReference>
<evidence type="ECO:0000256" key="2">
    <source>
        <dbReference type="ARBA" id="ARBA00004979"/>
    </source>
</evidence>
<feature type="compositionally biased region" description="Low complexity" evidence="10">
    <location>
        <begin position="319"/>
        <end position="331"/>
    </location>
</feature>
<comment type="similarity">
    <text evidence="3">Belongs to the threonine synthase family.</text>
</comment>
<keyword evidence="8" id="KW-0456">Lyase</keyword>
<evidence type="ECO:0000313" key="14">
    <source>
        <dbReference type="Proteomes" id="UP000812966"/>
    </source>
</evidence>
<feature type="region of interest" description="Disordered" evidence="10">
    <location>
        <begin position="558"/>
        <end position="579"/>
    </location>
</feature>
<feature type="modified residue" description="N6-(pyridoxal phosphate)lysine" evidence="9">
    <location>
        <position position="117"/>
    </location>
</feature>
<keyword evidence="7 9" id="KW-0663">Pyridoxal phosphate</keyword>
<dbReference type="AlphaFoldDB" id="A0A8K0JRZ3"/>
<protein>
    <recommendedName>
        <fullName evidence="4">threonine synthase</fullName>
        <ecNumber evidence="4">4.2.3.1</ecNumber>
    </recommendedName>
</protein>
<dbReference type="NCBIfam" id="TIGR00260">
    <property type="entry name" value="thrC"/>
    <property type="match status" value="1"/>
</dbReference>
<evidence type="ECO:0000256" key="3">
    <source>
        <dbReference type="ARBA" id="ARBA00005517"/>
    </source>
</evidence>
<dbReference type="EMBL" id="JABELV010000002">
    <property type="protein sequence ID" value="KAG7579998.1"/>
    <property type="molecule type" value="Genomic_DNA"/>
</dbReference>
<feature type="domain" description="Tryptophan synthase beta chain-like PALP" evidence="11">
    <location>
        <begin position="91"/>
        <end position="331"/>
    </location>
</feature>
<dbReference type="Gene3D" id="3.40.50.1100">
    <property type="match status" value="2"/>
</dbReference>
<evidence type="ECO:0000256" key="9">
    <source>
        <dbReference type="PIRSR" id="PIRSR604450-51"/>
    </source>
</evidence>
<keyword evidence="14" id="KW-1185">Reference proteome</keyword>
<dbReference type="InterPro" id="IPR004450">
    <property type="entry name" value="Thr_synthase-like"/>
</dbReference>
<dbReference type="Gene3D" id="3.90.1380.10">
    <property type="entry name" value="Threonine synthase, N-terminal domain"/>
    <property type="match status" value="1"/>
</dbReference>
<proteinExistence type="inferred from homology"/>
<evidence type="ECO:0000259" key="12">
    <source>
        <dbReference type="Pfam" id="PF14821"/>
    </source>
</evidence>
<keyword evidence="6" id="KW-0791">Threonine biosynthesis</keyword>
<evidence type="ECO:0000313" key="13">
    <source>
        <dbReference type="EMBL" id="KAG7579998.1"/>
    </source>
</evidence>
<accession>A0A8K0JRZ3</accession>
<organism evidence="13 14">
    <name type="scientific">Filobasidium floriforme</name>
    <dbReference type="NCBI Taxonomy" id="5210"/>
    <lineage>
        <taxon>Eukaryota</taxon>
        <taxon>Fungi</taxon>
        <taxon>Dikarya</taxon>
        <taxon>Basidiomycota</taxon>
        <taxon>Agaricomycotina</taxon>
        <taxon>Tremellomycetes</taxon>
        <taxon>Filobasidiales</taxon>
        <taxon>Filobasidiaceae</taxon>
        <taxon>Filobasidium</taxon>
    </lineage>
</organism>
<feature type="domain" description="Threonine synthase N-terminal" evidence="12">
    <location>
        <begin position="6"/>
        <end position="85"/>
    </location>
</feature>
<dbReference type="SUPFAM" id="SSF53686">
    <property type="entry name" value="Tryptophan synthase beta subunit-like PLP-dependent enzymes"/>
    <property type="match status" value="1"/>
</dbReference>
<dbReference type="InterPro" id="IPR001926">
    <property type="entry name" value="TrpB-like_PALP"/>
</dbReference>
<evidence type="ECO:0000256" key="7">
    <source>
        <dbReference type="ARBA" id="ARBA00022898"/>
    </source>
</evidence>
<evidence type="ECO:0000256" key="6">
    <source>
        <dbReference type="ARBA" id="ARBA00022697"/>
    </source>
</evidence>
<evidence type="ECO:0000256" key="8">
    <source>
        <dbReference type="ARBA" id="ARBA00023239"/>
    </source>
</evidence>
<evidence type="ECO:0000256" key="1">
    <source>
        <dbReference type="ARBA" id="ARBA00001933"/>
    </source>
</evidence>
<dbReference type="InterPro" id="IPR029144">
    <property type="entry name" value="Thr_synth_N"/>
</dbReference>
<dbReference type="CDD" id="cd01560">
    <property type="entry name" value="Thr-synth_2"/>
    <property type="match status" value="1"/>
</dbReference>
<dbReference type="PROSITE" id="PS00165">
    <property type="entry name" value="DEHYDRATASE_SER_THR"/>
    <property type="match status" value="1"/>
</dbReference>
<sequence>MDDEMKYFSTRGGDERLTFEEAVLTGLAPNGGLYIPDRIPALPSNWAESWKDLSFSELSFRILSLFIPTSSIPSEDLAEIILRSYSTFRHEQTTPLKQVDEDEYVLELFHGPTFAFKDVALQFLGNVFEYCLKRKNANLKEGEARHKLTVVGATSGDTGSAAIYGLRGKQDVSIYILYPYGRVSPIQEQQMATVPDENVHCVAVDGTFDDCQDTVKTLFSDVEFNATHRLGAINSINWARILAQIVYYFHAYLHLPAHVRENPVPNVQFVVPTGNFGDILAGFYAKRLGLPMKELVVATNENDILQRFWKTGRYEKQDSSAPSTTESAETEVVQGSSDGSQAQSTGGVKETMSPAMDILVSSNFERLLFYLAYDTQAVPRSNVADSASVEQPKAEVAGAGNAASQEDRVRRAQAAVKGWMDELKREGSVDLGSVLQRAKEDFKAERVSDKQTAEQIKRYYSRESRFGPYVVDPHTAVGLEATQRVAKTAAPGTTFVTLSTAHPAKFDAAVKGALPTSEFPEFDFDGKVLPDVLRDLAGLEKRVTRVKGEQGVRELIEKVAKETKDGEAKPTEEEGKGSM</sequence>
<dbReference type="PANTHER" id="PTHR42690:SF1">
    <property type="entry name" value="THREONINE SYNTHASE-LIKE 2"/>
    <property type="match status" value="1"/>
</dbReference>
<comment type="pathway">
    <text evidence="2">Amino-acid biosynthesis; L-threonine biosynthesis; L-threonine from L-aspartate: step 5/5.</text>
</comment>
<dbReference type="InterPro" id="IPR000634">
    <property type="entry name" value="Ser/Thr_deHydtase_PyrdxlP-BS"/>
</dbReference>
<dbReference type="GO" id="GO:0030170">
    <property type="term" value="F:pyridoxal phosphate binding"/>
    <property type="evidence" value="ECO:0007669"/>
    <property type="project" value="InterPro"/>
</dbReference>
<evidence type="ECO:0000256" key="4">
    <source>
        <dbReference type="ARBA" id="ARBA00013028"/>
    </source>
</evidence>
<dbReference type="UniPathway" id="UPA00050">
    <property type="reaction ID" value="UER00065"/>
</dbReference>
<dbReference type="PANTHER" id="PTHR42690">
    <property type="entry name" value="THREONINE SYNTHASE FAMILY MEMBER"/>
    <property type="match status" value="1"/>
</dbReference>
<dbReference type="FunFam" id="3.90.1380.10:FF:000003">
    <property type="entry name" value="THR4p Threonine synthase"/>
    <property type="match status" value="1"/>
</dbReference>
<reference evidence="13" key="1">
    <citation type="submission" date="2020-04" db="EMBL/GenBank/DDBJ databases">
        <title>Analysis of mating type loci in Filobasidium floriforme.</title>
        <authorList>
            <person name="Nowrousian M."/>
        </authorList>
    </citation>
    <scope>NUCLEOTIDE SEQUENCE</scope>
    <source>
        <strain evidence="13">CBS 6242</strain>
    </source>
</reference>
<dbReference type="Pfam" id="PF14821">
    <property type="entry name" value="Thr_synth_N"/>
    <property type="match status" value="1"/>
</dbReference>
<dbReference type="InterPro" id="IPR051166">
    <property type="entry name" value="Threonine_Synthase"/>
</dbReference>
<keyword evidence="5" id="KW-0028">Amino-acid biosynthesis</keyword>
<dbReference type="GO" id="GO:0009088">
    <property type="term" value="P:threonine biosynthetic process"/>
    <property type="evidence" value="ECO:0007669"/>
    <property type="project" value="UniProtKB-UniPathway"/>
</dbReference>
<evidence type="ECO:0000256" key="10">
    <source>
        <dbReference type="SAM" id="MobiDB-lite"/>
    </source>
</evidence>